<gene>
    <name evidence="10" type="ORF">CRE_21312</name>
</gene>
<evidence type="ECO:0000256" key="2">
    <source>
        <dbReference type="ARBA" id="ARBA00022723"/>
    </source>
</evidence>
<dbReference type="Proteomes" id="UP000008281">
    <property type="component" value="Unassembled WGS sequence"/>
</dbReference>
<dbReference type="PROSITE" id="PS00028">
    <property type="entry name" value="ZINC_FINGER_C2H2_1"/>
    <property type="match status" value="5"/>
</dbReference>
<evidence type="ECO:0000259" key="9">
    <source>
        <dbReference type="PROSITE" id="PS50157"/>
    </source>
</evidence>
<dbReference type="PANTHER" id="PTHR24406">
    <property type="entry name" value="TRANSCRIPTIONAL REPRESSOR CTCFL-RELATED"/>
    <property type="match status" value="1"/>
</dbReference>
<evidence type="ECO:0000313" key="10">
    <source>
        <dbReference type="EMBL" id="EFP09862.1"/>
    </source>
</evidence>
<evidence type="ECO:0000256" key="1">
    <source>
        <dbReference type="ARBA" id="ARBA00004123"/>
    </source>
</evidence>
<evidence type="ECO:0000256" key="4">
    <source>
        <dbReference type="ARBA" id="ARBA00022771"/>
    </source>
</evidence>
<dbReference type="OrthoDB" id="6077919at2759"/>
<keyword evidence="8" id="KW-0732">Signal</keyword>
<dbReference type="STRING" id="31234.E3MUM6"/>
<dbReference type="InterPro" id="IPR013087">
    <property type="entry name" value="Znf_C2H2_type"/>
</dbReference>
<evidence type="ECO:0000313" key="11">
    <source>
        <dbReference type="Proteomes" id="UP000008281"/>
    </source>
</evidence>
<feature type="domain" description="C2H2-type" evidence="9">
    <location>
        <begin position="65"/>
        <end position="92"/>
    </location>
</feature>
<keyword evidence="5" id="KW-0862">Zinc</keyword>
<dbReference type="OMA" id="HEMSHTE"/>
<proteinExistence type="predicted"/>
<keyword evidence="3" id="KW-0677">Repeat</keyword>
<dbReference type="InterPro" id="IPR036236">
    <property type="entry name" value="Znf_C2H2_sf"/>
</dbReference>
<evidence type="ECO:0000256" key="8">
    <source>
        <dbReference type="SAM" id="SignalP"/>
    </source>
</evidence>
<dbReference type="Gene3D" id="3.30.160.60">
    <property type="entry name" value="Classic Zinc Finger"/>
    <property type="match status" value="3"/>
</dbReference>
<reference evidence="10" key="1">
    <citation type="submission" date="2007-07" db="EMBL/GenBank/DDBJ databases">
        <title>PCAP assembly of the Caenorhabditis remanei genome.</title>
        <authorList>
            <consortium name="The Caenorhabditis remanei Sequencing Consortium"/>
            <person name="Wilson R.K."/>
        </authorList>
    </citation>
    <scope>NUCLEOTIDE SEQUENCE [LARGE SCALE GENOMIC DNA]</scope>
    <source>
        <strain evidence="10">PB4641</strain>
    </source>
</reference>
<feature type="chain" id="PRO_5003176359" description="C2H2-type domain-containing protein" evidence="8">
    <location>
        <begin position="19"/>
        <end position="277"/>
    </location>
</feature>
<dbReference type="EMBL" id="DS268480">
    <property type="protein sequence ID" value="EFP09862.1"/>
    <property type="molecule type" value="Genomic_DNA"/>
</dbReference>
<dbReference type="GO" id="GO:0005634">
    <property type="term" value="C:nucleus"/>
    <property type="evidence" value="ECO:0007669"/>
    <property type="project" value="UniProtKB-SubCell"/>
</dbReference>
<feature type="domain" description="C2H2-type" evidence="9">
    <location>
        <begin position="224"/>
        <end position="251"/>
    </location>
</feature>
<keyword evidence="2" id="KW-0479">Metal-binding</keyword>
<organism evidence="11">
    <name type="scientific">Caenorhabditis remanei</name>
    <name type="common">Caenorhabditis vulgaris</name>
    <dbReference type="NCBI Taxonomy" id="31234"/>
    <lineage>
        <taxon>Eukaryota</taxon>
        <taxon>Metazoa</taxon>
        <taxon>Ecdysozoa</taxon>
        <taxon>Nematoda</taxon>
        <taxon>Chromadorea</taxon>
        <taxon>Rhabditida</taxon>
        <taxon>Rhabditina</taxon>
        <taxon>Rhabditomorpha</taxon>
        <taxon>Rhabditoidea</taxon>
        <taxon>Rhabditidae</taxon>
        <taxon>Peloderinae</taxon>
        <taxon>Caenorhabditis</taxon>
    </lineage>
</organism>
<dbReference type="InParanoid" id="E3MUM6"/>
<keyword evidence="4 7" id="KW-0863">Zinc-finger</keyword>
<dbReference type="Pfam" id="PF00096">
    <property type="entry name" value="zf-C2H2"/>
    <property type="match status" value="1"/>
</dbReference>
<protein>
    <recommendedName>
        <fullName evidence="9">C2H2-type domain-containing protein</fullName>
    </recommendedName>
</protein>
<feature type="domain" description="C2H2-type" evidence="9">
    <location>
        <begin position="38"/>
        <end position="65"/>
    </location>
</feature>
<evidence type="ECO:0000256" key="3">
    <source>
        <dbReference type="ARBA" id="ARBA00022737"/>
    </source>
</evidence>
<name>E3MUM6_CAERE</name>
<feature type="signal peptide" evidence="8">
    <location>
        <begin position="1"/>
        <end position="18"/>
    </location>
</feature>
<dbReference type="GO" id="GO:0008270">
    <property type="term" value="F:zinc ion binding"/>
    <property type="evidence" value="ECO:0007669"/>
    <property type="project" value="UniProtKB-KW"/>
</dbReference>
<feature type="domain" description="C2H2-type" evidence="9">
    <location>
        <begin position="94"/>
        <end position="124"/>
    </location>
</feature>
<dbReference type="eggNOG" id="KOG1721">
    <property type="taxonomic scope" value="Eukaryota"/>
</dbReference>
<evidence type="ECO:0000256" key="5">
    <source>
        <dbReference type="ARBA" id="ARBA00022833"/>
    </source>
</evidence>
<dbReference type="InterPro" id="IPR050888">
    <property type="entry name" value="ZnF_C2H2-type_TF"/>
</dbReference>
<dbReference type="PROSITE" id="PS50157">
    <property type="entry name" value="ZINC_FINGER_C2H2_2"/>
    <property type="match status" value="4"/>
</dbReference>
<dbReference type="HOGENOM" id="CLU_821933_0_0_1"/>
<dbReference type="SMART" id="SM00355">
    <property type="entry name" value="ZnF_C2H2"/>
    <property type="match status" value="6"/>
</dbReference>
<sequence length="277" mass="31333">MLCSFICASLLLIPFLTSQSNLLIEVPELKTHAYQKTYKCEKCNRHFGQLSSYTRHRRRYKQKSHICGICTMQFHLKQELAEHLISHYNQQEEFDCLVKSCNKKFFALIYLKTHLRDDHQISSENKMPCKSCDRELPSVRSFLIHIQLKHQMPNENESGDTSDTSGVVSGSPEFQLLTSPAPIQDGSTGSSLIHTPHSTATPAPTSSIQTSQVAGVNDVQNPFLICPYCDSVFSNIVNFLIHVFLHTLGEPLKCIICQVSFVNKADFSIHSMVSHKM</sequence>
<keyword evidence="11" id="KW-1185">Reference proteome</keyword>
<accession>E3MUM6</accession>
<keyword evidence="6" id="KW-0539">Nucleus</keyword>
<dbReference type="SUPFAM" id="SSF57667">
    <property type="entry name" value="beta-beta-alpha zinc fingers"/>
    <property type="match status" value="2"/>
</dbReference>
<dbReference type="AlphaFoldDB" id="E3MUM6"/>
<evidence type="ECO:0000256" key="7">
    <source>
        <dbReference type="PROSITE-ProRule" id="PRU00042"/>
    </source>
</evidence>
<evidence type="ECO:0000256" key="6">
    <source>
        <dbReference type="ARBA" id="ARBA00023242"/>
    </source>
</evidence>
<comment type="subcellular location">
    <subcellularLocation>
        <location evidence="1">Nucleus</location>
    </subcellularLocation>
</comment>